<reference evidence="1 2" key="1">
    <citation type="submission" date="2021-07" db="EMBL/GenBank/DDBJ databases">
        <title>complete genome sequencing of Tessaracoccus sp.J1M15.</title>
        <authorList>
            <person name="Bae J.-W."/>
            <person name="Kim D.-y."/>
        </authorList>
    </citation>
    <scope>NUCLEOTIDE SEQUENCE [LARGE SCALE GENOMIC DNA]</scope>
    <source>
        <strain evidence="1 2">J1M15</strain>
    </source>
</reference>
<accession>A0ABX8SIM9</accession>
<evidence type="ECO:0000313" key="2">
    <source>
        <dbReference type="Proteomes" id="UP000824504"/>
    </source>
</evidence>
<keyword evidence="2" id="KW-1185">Reference proteome</keyword>
<dbReference type="EMBL" id="CP079216">
    <property type="protein sequence ID" value="QXT62734.1"/>
    <property type="molecule type" value="Genomic_DNA"/>
</dbReference>
<organism evidence="1 2">
    <name type="scientific">Tessaracoccus palaemonis</name>
    <dbReference type="NCBI Taxonomy" id="2829499"/>
    <lineage>
        <taxon>Bacteria</taxon>
        <taxon>Bacillati</taxon>
        <taxon>Actinomycetota</taxon>
        <taxon>Actinomycetes</taxon>
        <taxon>Propionibacteriales</taxon>
        <taxon>Propionibacteriaceae</taxon>
        <taxon>Tessaracoccus</taxon>
    </lineage>
</organism>
<protein>
    <submittedName>
        <fullName evidence="1">Uncharacterized protein</fullName>
    </submittedName>
</protein>
<sequence>MTDHTAESRRAIDTVRDWQEREGETDATMLAEAGIAQAEATLALVEQARVANLIGLEARRLDAYDACGPVFGRNNLLWRDGPTPESDMILRPDIAAALRLGQEDCDE</sequence>
<name>A0ABX8SIM9_9ACTN</name>
<proteinExistence type="predicted"/>
<gene>
    <name evidence="1" type="ORF">KDB89_13525</name>
</gene>
<dbReference type="RefSeq" id="WP_219081891.1">
    <property type="nucleotide sequence ID" value="NZ_CP079216.1"/>
</dbReference>
<evidence type="ECO:0000313" key="1">
    <source>
        <dbReference type="EMBL" id="QXT62734.1"/>
    </source>
</evidence>
<dbReference type="Proteomes" id="UP000824504">
    <property type="component" value="Chromosome"/>
</dbReference>